<evidence type="ECO:0000313" key="10">
    <source>
        <dbReference type="EMBL" id="EPQ59440.1"/>
    </source>
</evidence>
<dbReference type="SMART" id="SM00271">
    <property type="entry name" value="DnaJ"/>
    <property type="match status" value="1"/>
</dbReference>
<dbReference type="InterPro" id="IPR001623">
    <property type="entry name" value="DnaJ_domain"/>
</dbReference>
<evidence type="ECO:0000256" key="5">
    <source>
        <dbReference type="ARBA" id="ARBA00037847"/>
    </source>
</evidence>
<dbReference type="RefSeq" id="XP_007862428.1">
    <property type="nucleotide sequence ID" value="XM_007864237.1"/>
</dbReference>
<evidence type="ECO:0000256" key="1">
    <source>
        <dbReference type="ARBA" id="ARBA00022692"/>
    </source>
</evidence>
<evidence type="ECO:0000256" key="7">
    <source>
        <dbReference type="SAM" id="Phobius"/>
    </source>
</evidence>
<dbReference type="PROSITE" id="PS50076">
    <property type="entry name" value="DNAJ_2"/>
    <property type="match status" value="1"/>
</dbReference>
<dbReference type="AlphaFoldDB" id="S7RX29"/>
<dbReference type="HOGENOM" id="CLU_037236_0_1_1"/>
<name>S7RX29_GLOTA</name>
<evidence type="ECO:0000256" key="4">
    <source>
        <dbReference type="ARBA" id="ARBA00023136"/>
    </source>
</evidence>
<evidence type="ECO:0000259" key="9">
    <source>
        <dbReference type="PROSITE" id="PS50076"/>
    </source>
</evidence>
<dbReference type="GeneID" id="19299078"/>
<dbReference type="PRINTS" id="PR00625">
    <property type="entry name" value="JDOMAIN"/>
</dbReference>
<reference evidence="10 11" key="1">
    <citation type="journal article" date="2012" name="Science">
        <title>The Paleozoic origin of enzymatic lignin decomposition reconstructed from 31 fungal genomes.</title>
        <authorList>
            <person name="Floudas D."/>
            <person name="Binder M."/>
            <person name="Riley R."/>
            <person name="Barry K."/>
            <person name="Blanchette R.A."/>
            <person name="Henrissat B."/>
            <person name="Martinez A.T."/>
            <person name="Otillar R."/>
            <person name="Spatafora J.W."/>
            <person name="Yadav J.S."/>
            <person name="Aerts A."/>
            <person name="Benoit I."/>
            <person name="Boyd A."/>
            <person name="Carlson A."/>
            <person name="Copeland A."/>
            <person name="Coutinho P.M."/>
            <person name="de Vries R.P."/>
            <person name="Ferreira P."/>
            <person name="Findley K."/>
            <person name="Foster B."/>
            <person name="Gaskell J."/>
            <person name="Glotzer D."/>
            <person name="Gorecki P."/>
            <person name="Heitman J."/>
            <person name="Hesse C."/>
            <person name="Hori C."/>
            <person name="Igarashi K."/>
            <person name="Jurgens J.A."/>
            <person name="Kallen N."/>
            <person name="Kersten P."/>
            <person name="Kohler A."/>
            <person name="Kuees U."/>
            <person name="Kumar T.K.A."/>
            <person name="Kuo A."/>
            <person name="LaButti K."/>
            <person name="Larrondo L.F."/>
            <person name="Lindquist E."/>
            <person name="Ling A."/>
            <person name="Lombard V."/>
            <person name="Lucas S."/>
            <person name="Lundell T."/>
            <person name="Martin R."/>
            <person name="McLaughlin D.J."/>
            <person name="Morgenstern I."/>
            <person name="Morin E."/>
            <person name="Murat C."/>
            <person name="Nagy L.G."/>
            <person name="Nolan M."/>
            <person name="Ohm R.A."/>
            <person name="Patyshakuliyeva A."/>
            <person name="Rokas A."/>
            <person name="Ruiz-Duenas F.J."/>
            <person name="Sabat G."/>
            <person name="Salamov A."/>
            <person name="Samejima M."/>
            <person name="Schmutz J."/>
            <person name="Slot J.C."/>
            <person name="St John F."/>
            <person name="Stenlid J."/>
            <person name="Sun H."/>
            <person name="Sun S."/>
            <person name="Syed K."/>
            <person name="Tsang A."/>
            <person name="Wiebenga A."/>
            <person name="Young D."/>
            <person name="Pisabarro A."/>
            <person name="Eastwood D.C."/>
            <person name="Martin F."/>
            <person name="Cullen D."/>
            <person name="Grigoriev I.V."/>
            <person name="Hibbett D.S."/>
        </authorList>
    </citation>
    <scope>NUCLEOTIDE SEQUENCE [LARGE SCALE GENOMIC DNA]</scope>
    <source>
        <strain evidence="10 11">ATCC 11539</strain>
    </source>
</reference>
<comment type="subcellular location">
    <subcellularLocation>
        <location evidence="5">Endomembrane system</location>
        <topology evidence="5">Single-pass membrane protein</topology>
    </subcellularLocation>
</comment>
<dbReference type="GO" id="GO:0012505">
    <property type="term" value="C:endomembrane system"/>
    <property type="evidence" value="ECO:0007669"/>
    <property type="project" value="UniProtKB-SubCell"/>
</dbReference>
<dbReference type="KEGG" id="gtr:GLOTRDRAFT_109689"/>
<feature type="transmembrane region" description="Helical" evidence="7">
    <location>
        <begin position="128"/>
        <end position="147"/>
    </location>
</feature>
<dbReference type="PANTHER" id="PTHR44653:SF2">
    <property type="entry name" value="DNAJ HOMOLOG SUBFAMILY C MEMBER 1"/>
    <property type="match status" value="1"/>
</dbReference>
<gene>
    <name evidence="10" type="ORF">GLOTRDRAFT_109689</name>
</gene>
<dbReference type="STRING" id="670483.S7RX29"/>
<dbReference type="CDD" id="cd06257">
    <property type="entry name" value="DnaJ"/>
    <property type="match status" value="1"/>
</dbReference>
<keyword evidence="11" id="KW-1185">Reference proteome</keyword>
<feature type="region of interest" description="Disordered" evidence="6">
    <location>
        <begin position="252"/>
        <end position="314"/>
    </location>
</feature>
<sequence length="314" mass="34841">MRFVFLLLTVLALVSAAYGWTKEDHEIFDLTAQIEAAEGKGTTFYSWLEVPSTASVAEINKAYRKKSLQLHPDKNPDVKGIHERFARLGLVASILKSPAGRERYDFFYKNGFPRWKGTGYYYSRFRPGLGSVLAFLIILSSGLQYVVQRLNYKRDVERIERFIREARTAAWGPKMNPLEGPRKVKVNIGGPPRLDEDGNVVPGKFIDMVVDGQEVFILESDGSRLPLDTSAATPPSLKRTWFISLLTSQISRVTGRPAESPMDEKAEVDASVDDEASGGETTSTGDVSEGPARNGKPLATTKAGGKRRKAVRKR</sequence>
<dbReference type="Pfam" id="PF00226">
    <property type="entry name" value="DnaJ"/>
    <property type="match status" value="1"/>
</dbReference>
<organism evidence="10 11">
    <name type="scientific">Gloeophyllum trabeum (strain ATCC 11539 / FP-39264 / Madison 617)</name>
    <name type="common">Brown rot fungus</name>
    <dbReference type="NCBI Taxonomy" id="670483"/>
    <lineage>
        <taxon>Eukaryota</taxon>
        <taxon>Fungi</taxon>
        <taxon>Dikarya</taxon>
        <taxon>Basidiomycota</taxon>
        <taxon>Agaricomycotina</taxon>
        <taxon>Agaricomycetes</taxon>
        <taxon>Gloeophyllales</taxon>
        <taxon>Gloeophyllaceae</taxon>
        <taxon>Gloeophyllum</taxon>
    </lineage>
</organism>
<proteinExistence type="predicted"/>
<evidence type="ECO:0000256" key="3">
    <source>
        <dbReference type="ARBA" id="ARBA00022989"/>
    </source>
</evidence>
<evidence type="ECO:0000256" key="8">
    <source>
        <dbReference type="SAM" id="SignalP"/>
    </source>
</evidence>
<protein>
    <submittedName>
        <fullName evidence="10">DnaJ-domain-containing protein</fullName>
    </submittedName>
</protein>
<keyword evidence="3 7" id="KW-1133">Transmembrane helix</keyword>
<evidence type="ECO:0000256" key="2">
    <source>
        <dbReference type="ARBA" id="ARBA00022729"/>
    </source>
</evidence>
<keyword evidence="4 7" id="KW-0472">Membrane</keyword>
<feature type="signal peptide" evidence="8">
    <location>
        <begin position="1"/>
        <end position="19"/>
    </location>
</feature>
<feature type="chain" id="PRO_5004544662" evidence="8">
    <location>
        <begin position="20"/>
        <end position="314"/>
    </location>
</feature>
<feature type="domain" description="J" evidence="9">
    <location>
        <begin position="43"/>
        <end position="108"/>
    </location>
</feature>
<evidence type="ECO:0000256" key="6">
    <source>
        <dbReference type="SAM" id="MobiDB-lite"/>
    </source>
</evidence>
<dbReference type="InterPro" id="IPR052606">
    <property type="entry name" value="DnaJ_domain_protein"/>
</dbReference>
<accession>S7RX29</accession>
<feature type="compositionally biased region" description="Basic residues" evidence="6">
    <location>
        <begin position="304"/>
        <end position="314"/>
    </location>
</feature>
<dbReference type="OMA" id="RRYDYFY"/>
<dbReference type="SUPFAM" id="SSF46565">
    <property type="entry name" value="Chaperone J-domain"/>
    <property type="match status" value="1"/>
</dbReference>
<dbReference type="PANTHER" id="PTHR44653">
    <property type="entry name" value="DNAJ HOMOLOG SUBFAMILY C MEMBER 1"/>
    <property type="match status" value="1"/>
</dbReference>
<dbReference type="InterPro" id="IPR036869">
    <property type="entry name" value="J_dom_sf"/>
</dbReference>
<dbReference type="eggNOG" id="KOG0724">
    <property type="taxonomic scope" value="Eukaryota"/>
</dbReference>
<dbReference type="EMBL" id="KB469297">
    <property type="protein sequence ID" value="EPQ59440.1"/>
    <property type="molecule type" value="Genomic_DNA"/>
</dbReference>
<keyword evidence="2 8" id="KW-0732">Signal</keyword>
<evidence type="ECO:0000313" key="11">
    <source>
        <dbReference type="Proteomes" id="UP000030669"/>
    </source>
</evidence>
<keyword evidence="1 7" id="KW-0812">Transmembrane</keyword>
<dbReference type="Gene3D" id="1.10.287.110">
    <property type="entry name" value="DnaJ domain"/>
    <property type="match status" value="1"/>
</dbReference>
<dbReference type="Proteomes" id="UP000030669">
    <property type="component" value="Unassembled WGS sequence"/>
</dbReference>
<dbReference type="OrthoDB" id="413400at2759"/>